<dbReference type="InterPro" id="IPR036388">
    <property type="entry name" value="WH-like_DNA-bd_sf"/>
</dbReference>
<dbReference type="GO" id="GO:0003700">
    <property type="term" value="F:DNA-binding transcription factor activity"/>
    <property type="evidence" value="ECO:0007669"/>
    <property type="project" value="InterPro"/>
</dbReference>
<accession>A0A364NXY1</accession>
<dbReference type="InterPro" id="IPR039422">
    <property type="entry name" value="MarR/SlyA-like"/>
</dbReference>
<sequence>MGIQLKAVQALDLWRGAIAESVRRDAPDLSARQMALLLTVYLTPPPHTVRGLAATLNISKPAITRALDRLTEFGLVKRKVDDQDRRSVLIQRTVKGSVFLREFGDIIVAAAAEAGEIGSTT</sequence>
<dbReference type="AlphaFoldDB" id="A0A364NXY1"/>
<evidence type="ECO:0000313" key="3">
    <source>
        <dbReference type="Proteomes" id="UP000251075"/>
    </source>
</evidence>
<dbReference type="InterPro" id="IPR000835">
    <property type="entry name" value="HTH_MarR-typ"/>
</dbReference>
<dbReference type="GO" id="GO:0006950">
    <property type="term" value="P:response to stress"/>
    <property type="evidence" value="ECO:0007669"/>
    <property type="project" value="TreeGrafter"/>
</dbReference>
<dbReference type="RefSeq" id="WP_112144797.1">
    <property type="nucleotide sequence ID" value="NZ_PGTO01000007.1"/>
</dbReference>
<feature type="domain" description="HTH marR-type" evidence="1">
    <location>
        <begin position="1"/>
        <end position="121"/>
    </location>
</feature>
<dbReference type="SMART" id="SM00347">
    <property type="entry name" value="HTH_MARR"/>
    <property type="match status" value="1"/>
</dbReference>
<dbReference type="PANTHER" id="PTHR33164">
    <property type="entry name" value="TRANSCRIPTIONAL REGULATOR, MARR FAMILY"/>
    <property type="match status" value="1"/>
</dbReference>
<dbReference type="InterPro" id="IPR036390">
    <property type="entry name" value="WH_DNA-bd_sf"/>
</dbReference>
<dbReference type="PROSITE" id="PS50995">
    <property type="entry name" value="HTH_MARR_2"/>
    <property type="match status" value="1"/>
</dbReference>
<dbReference type="PANTHER" id="PTHR33164:SF43">
    <property type="entry name" value="HTH-TYPE TRANSCRIPTIONAL REPRESSOR YETL"/>
    <property type="match status" value="1"/>
</dbReference>
<evidence type="ECO:0000259" key="1">
    <source>
        <dbReference type="PROSITE" id="PS50995"/>
    </source>
</evidence>
<dbReference type="Gene3D" id="1.10.10.10">
    <property type="entry name" value="Winged helix-like DNA-binding domain superfamily/Winged helix DNA-binding domain"/>
    <property type="match status" value="1"/>
</dbReference>
<name>A0A364NXY1_9PROT</name>
<gene>
    <name evidence="2" type="ORF">CU669_10775</name>
</gene>
<evidence type="ECO:0000313" key="2">
    <source>
        <dbReference type="EMBL" id="RAU21939.1"/>
    </source>
</evidence>
<dbReference type="Pfam" id="PF12802">
    <property type="entry name" value="MarR_2"/>
    <property type="match status" value="1"/>
</dbReference>
<organism evidence="2 3">
    <name type="scientific">Paramagnetospirillum kuznetsovii</name>
    <dbReference type="NCBI Taxonomy" id="2053833"/>
    <lineage>
        <taxon>Bacteria</taxon>
        <taxon>Pseudomonadati</taxon>
        <taxon>Pseudomonadota</taxon>
        <taxon>Alphaproteobacteria</taxon>
        <taxon>Rhodospirillales</taxon>
        <taxon>Magnetospirillaceae</taxon>
        <taxon>Paramagnetospirillum</taxon>
    </lineage>
</organism>
<dbReference type="Proteomes" id="UP000251075">
    <property type="component" value="Unassembled WGS sequence"/>
</dbReference>
<protein>
    <submittedName>
        <fullName evidence="2">MarR family transcriptional regulator</fullName>
    </submittedName>
</protein>
<dbReference type="EMBL" id="PGTO01000007">
    <property type="protein sequence ID" value="RAU21939.1"/>
    <property type="molecule type" value="Genomic_DNA"/>
</dbReference>
<dbReference type="SUPFAM" id="SSF46785">
    <property type="entry name" value="Winged helix' DNA-binding domain"/>
    <property type="match status" value="1"/>
</dbReference>
<dbReference type="PRINTS" id="PR00598">
    <property type="entry name" value="HTHMARR"/>
</dbReference>
<comment type="caution">
    <text evidence="2">The sequence shown here is derived from an EMBL/GenBank/DDBJ whole genome shotgun (WGS) entry which is preliminary data.</text>
</comment>
<proteinExistence type="predicted"/>
<dbReference type="OrthoDB" id="9812268at2"/>
<reference evidence="2 3" key="1">
    <citation type="submission" date="2017-11" db="EMBL/GenBank/DDBJ databases">
        <title>Draft genome sequence of magnetotactic bacterium Magnetospirillum kuznetsovii LBB-42.</title>
        <authorList>
            <person name="Grouzdev D.S."/>
            <person name="Rysina M.S."/>
            <person name="Baslerov R.V."/>
            <person name="Koziaeva V."/>
        </authorList>
    </citation>
    <scope>NUCLEOTIDE SEQUENCE [LARGE SCALE GENOMIC DNA]</scope>
    <source>
        <strain evidence="2 3">LBB-42</strain>
    </source>
</reference>
<keyword evidence="3" id="KW-1185">Reference proteome</keyword>